<dbReference type="Proteomes" id="UP000199309">
    <property type="component" value="Unassembled WGS sequence"/>
</dbReference>
<reference evidence="2 3" key="1">
    <citation type="submission" date="2016-10" db="EMBL/GenBank/DDBJ databases">
        <authorList>
            <person name="de Groot N.N."/>
        </authorList>
    </citation>
    <scope>NUCLEOTIDE SEQUENCE [LARGE SCALE GENOMIC DNA]</scope>
    <source>
        <strain evidence="2 3">DSM 16981</strain>
    </source>
</reference>
<accession>A0A1G9SM18</accession>
<dbReference type="GO" id="GO:0016987">
    <property type="term" value="F:sigma factor activity"/>
    <property type="evidence" value="ECO:0007669"/>
    <property type="project" value="InterPro"/>
</dbReference>
<dbReference type="SUPFAM" id="SSF88659">
    <property type="entry name" value="Sigma3 and sigma4 domains of RNA polymerase sigma factors"/>
    <property type="match status" value="1"/>
</dbReference>
<evidence type="ECO:0000259" key="1">
    <source>
        <dbReference type="Pfam" id="PF08281"/>
    </source>
</evidence>
<feature type="domain" description="RNA polymerase sigma factor 70 region 4 type 2" evidence="1">
    <location>
        <begin position="139"/>
        <end position="185"/>
    </location>
</feature>
<dbReference type="STRING" id="349095.SAMN05660299_00764"/>
<organism evidence="2 3">
    <name type="scientific">Megasphaera paucivorans</name>
    <dbReference type="NCBI Taxonomy" id="349095"/>
    <lineage>
        <taxon>Bacteria</taxon>
        <taxon>Bacillati</taxon>
        <taxon>Bacillota</taxon>
        <taxon>Negativicutes</taxon>
        <taxon>Veillonellales</taxon>
        <taxon>Veillonellaceae</taxon>
        <taxon>Megasphaera</taxon>
    </lineage>
</organism>
<dbReference type="GO" id="GO:0006352">
    <property type="term" value="P:DNA-templated transcription initiation"/>
    <property type="evidence" value="ECO:0007669"/>
    <property type="project" value="InterPro"/>
</dbReference>
<dbReference type="AlphaFoldDB" id="A0A1G9SM18"/>
<dbReference type="InterPro" id="IPR013324">
    <property type="entry name" value="RNA_pol_sigma_r3/r4-like"/>
</dbReference>
<dbReference type="GO" id="GO:0003677">
    <property type="term" value="F:DNA binding"/>
    <property type="evidence" value="ECO:0007669"/>
    <property type="project" value="InterPro"/>
</dbReference>
<dbReference type="RefSeq" id="WP_091648284.1">
    <property type="nucleotide sequence ID" value="NZ_FNHQ01000005.1"/>
</dbReference>
<dbReference type="Pfam" id="PF08281">
    <property type="entry name" value="Sigma70_r4_2"/>
    <property type="match status" value="1"/>
</dbReference>
<dbReference type="InterPro" id="IPR013325">
    <property type="entry name" value="RNA_pol_sigma_r2"/>
</dbReference>
<dbReference type="Gene3D" id="1.10.10.10">
    <property type="entry name" value="Winged helix-like DNA-binding domain superfamily/Winged helix DNA-binding domain"/>
    <property type="match status" value="1"/>
</dbReference>
<name>A0A1G9SM18_9FIRM</name>
<dbReference type="OrthoDB" id="1624276at2"/>
<sequence length="211" mass="25025">MTESLRPWIRSAQQGNKEAVAFITDRFMPLIHHTVRKHHHARLISRDEALSAAYHGMLQCIFDYDFNWPESIQYHITKYVRRHVSNSERDVMKHHKNRVDIYDSGGNEDGVDNFDRFCDPKAINPADAIIKKEEIGHIKKIIDQLPHEWQQILILQYQGYSFVEIAKKLYITESVVRHRFYRSLQIIRKKRSRSPTGYLVLYLYTCCCICM</sequence>
<dbReference type="SUPFAM" id="SSF88946">
    <property type="entry name" value="Sigma2 domain of RNA polymerase sigma factors"/>
    <property type="match status" value="1"/>
</dbReference>
<dbReference type="InterPro" id="IPR036388">
    <property type="entry name" value="WH-like_DNA-bd_sf"/>
</dbReference>
<evidence type="ECO:0000313" key="2">
    <source>
        <dbReference type="EMBL" id="SDM36320.1"/>
    </source>
</evidence>
<proteinExistence type="predicted"/>
<gene>
    <name evidence="2" type="ORF">SAMN05660299_00764</name>
</gene>
<keyword evidence="3" id="KW-1185">Reference proteome</keyword>
<dbReference type="EMBL" id="FNHQ01000005">
    <property type="protein sequence ID" value="SDM36320.1"/>
    <property type="molecule type" value="Genomic_DNA"/>
</dbReference>
<protein>
    <submittedName>
        <fullName evidence="2">RNA polymerase sigma factor, sigma-70 family</fullName>
    </submittedName>
</protein>
<dbReference type="InterPro" id="IPR013249">
    <property type="entry name" value="RNA_pol_sigma70_r4_t2"/>
</dbReference>
<evidence type="ECO:0000313" key="3">
    <source>
        <dbReference type="Proteomes" id="UP000199309"/>
    </source>
</evidence>
<dbReference type="NCBIfam" id="TIGR02937">
    <property type="entry name" value="sigma70-ECF"/>
    <property type="match status" value="1"/>
</dbReference>
<dbReference type="InterPro" id="IPR014284">
    <property type="entry name" value="RNA_pol_sigma-70_dom"/>
</dbReference>